<evidence type="ECO:0000256" key="4">
    <source>
        <dbReference type="ARBA" id="ARBA00022723"/>
    </source>
</evidence>
<keyword evidence="4" id="KW-0479">Metal-binding</keyword>
<proteinExistence type="inferred from homology"/>
<dbReference type="GO" id="GO:0006094">
    <property type="term" value="P:gluconeogenesis"/>
    <property type="evidence" value="ECO:0007669"/>
    <property type="project" value="InterPro"/>
</dbReference>
<keyword evidence="6" id="KW-0464">Manganese</keyword>
<dbReference type="InterPro" id="IPR004464">
    <property type="entry name" value="FBPase_class-2/SBPase"/>
</dbReference>
<name>A0A0K1W2Q1_9MOLU</name>
<dbReference type="PANTHER" id="PTHR30447:SF0">
    <property type="entry name" value="FRUCTOSE-1,6-BISPHOSPHATASE 1 CLASS 2-RELATED"/>
    <property type="match status" value="1"/>
</dbReference>
<dbReference type="AlphaFoldDB" id="A0A0K1W2Q1"/>
<dbReference type="GO" id="GO:0005829">
    <property type="term" value="C:cytosol"/>
    <property type="evidence" value="ECO:0007669"/>
    <property type="project" value="TreeGrafter"/>
</dbReference>
<dbReference type="STRING" id="216942.SLITO_v1c08410"/>
<dbReference type="OrthoDB" id="9779353at2"/>
<comment type="catalytic activity">
    <reaction evidence="1">
        <text>beta-D-fructose 1,6-bisphosphate + H2O = beta-D-fructose 6-phosphate + phosphate</text>
        <dbReference type="Rhea" id="RHEA:11064"/>
        <dbReference type="ChEBI" id="CHEBI:15377"/>
        <dbReference type="ChEBI" id="CHEBI:32966"/>
        <dbReference type="ChEBI" id="CHEBI:43474"/>
        <dbReference type="ChEBI" id="CHEBI:57634"/>
        <dbReference type="EC" id="3.1.3.11"/>
    </reaction>
</comment>
<dbReference type="PANTHER" id="PTHR30447">
    <property type="entry name" value="FRUCTOSE-1,6-BISPHOSPHATASE CLASS 2"/>
    <property type="match status" value="1"/>
</dbReference>
<dbReference type="Pfam" id="PF03320">
    <property type="entry name" value="FBPase_glpX"/>
    <property type="match status" value="1"/>
</dbReference>
<keyword evidence="7" id="KW-0119">Carbohydrate metabolism</keyword>
<comment type="similarity">
    <text evidence="2">Belongs to the FBPase class 2 family.</text>
</comment>
<sequence>MNKDIILLRTVEVAAIASYKYIGKKDKNLVDKAAVEAFEVMLKNEKGFILKVINGEGELDNAPMLYVNQMLGDINNPESPIFDVSVDPIEGTNPAAYNFAGSISTIAVSRENTMLQMPEMYMEKLFVKDKYVNTINLADGIVNNVLKMQEQENRKDLRCIILDKPRHYKIIEELNKIGVIVRLIQDGDVLAAIDVVNGEADFVYGIGGAPEGCLMASLAIASGCKMQSRLVLYNEIWPNEEETKTRLNKELAWMSKHNIDTNTILEDFDLVSDYRTRFFAAGLTAGGSLKPISYKKGKFFVNAFMASHGIVRNFNTVYDVNKVNGLKPDIKYLFDKYKR</sequence>
<dbReference type="GO" id="GO:0042132">
    <property type="term" value="F:fructose 1,6-bisphosphate 1-phosphatase activity"/>
    <property type="evidence" value="ECO:0007669"/>
    <property type="project" value="UniProtKB-EC"/>
</dbReference>
<dbReference type="GO" id="GO:0006071">
    <property type="term" value="P:glycerol metabolic process"/>
    <property type="evidence" value="ECO:0007669"/>
    <property type="project" value="InterPro"/>
</dbReference>
<keyword evidence="10" id="KW-1185">Reference proteome</keyword>
<dbReference type="GO" id="GO:0046872">
    <property type="term" value="F:metal ion binding"/>
    <property type="evidence" value="ECO:0007669"/>
    <property type="project" value="UniProtKB-KW"/>
</dbReference>
<gene>
    <name evidence="9" type="primary">glpX</name>
    <name evidence="9" type="ORF">SLITO_v1c08410</name>
</gene>
<dbReference type="PATRIC" id="fig|216942.3.peg.856"/>
<reference evidence="9 10" key="1">
    <citation type="journal article" date="2015" name="Genome Announc.">
        <title>Complete Genome Sequence of Spiroplasma litorale TN-1T (DSM 21781), a Bacterium Isolated from a Green-Eyed Horsefly (Tabanus nigrovittatus).</title>
        <authorList>
            <person name="Lo W.S."/>
            <person name="Lai Y.C."/>
            <person name="Lien Y.W."/>
            <person name="Wang T.H."/>
            <person name="Kuo C.H."/>
        </authorList>
    </citation>
    <scope>NUCLEOTIDE SEQUENCE [LARGE SCALE GENOMIC DNA]</scope>
    <source>
        <strain evidence="9 10">TN-1</strain>
    </source>
</reference>
<dbReference type="KEGG" id="sll:SLITO_v1c08410"/>
<organism evidence="9 10">
    <name type="scientific">Spiroplasma litorale</name>
    <dbReference type="NCBI Taxonomy" id="216942"/>
    <lineage>
        <taxon>Bacteria</taxon>
        <taxon>Bacillati</taxon>
        <taxon>Mycoplasmatota</taxon>
        <taxon>Mollicutes</taxon>
        <taxon>Entomoplasmatales</taxon>
        <taxon>Spiroplasmataceae</taxon>
        <taxon>Spiroplasma</taxon>
    </lineage>
</organism>
<evidence type="ECO:0000256" key="5">
    <source>
        <dbReference type="ARBA" id="ARBA00022801"/>
    </source>
</evidence>
<protein>
    <recommendedName>
        <fullName evidence="3">fructose-bisphosphatase</fullName>
        <ecNumber evidence="3">3.1.3.11</ecNumber>
    </recommendedName>
</protein>
<dbReference type="EMBL" id="CP012357">
    <property type="protein sequence ID" value="AKX34456.1"/>
    <property type="molecule type" value="Genomic_DNA"/>
</dbReference>
<evidence type="ECO:0000313" key="9">
    <source>
        <dbReference type="EMBL" id="AKX34456.1"/>
    </source>
</evidence>
<evidence type="ECO:0000256" key="1">
    <source>
        <dbReference type="ARBA" id="ARBA00001273"/>
    </source>
</evidence>
<dbReference type="Proteomes" id="UP000067476">
    <property type="component" value="Chromosome"/>
</dbReference>
<dbReference type="EC" id="3.1.3.11" evidence="3"/>
<dbReference type="Gene3D" id="3.40.190.90">
    <property type="match status" value="1"/>
</dbReference>
<evidence type="ECO:0000256" key="8">
    <source>
        <dbReference type="ARBA" id="ARBA00024331"/>
    </source>
</evidence>
<evidence type="ECO:0000313" key="10">
    <source>
        <dbReference type="Proteomes" id="UP000067476"/>
    </source>
</evidence>
<dbReference type="RefSeq" id="WP_075058547.1">
    <property type="nucleotide sequence ID" value="NZ_CP012357.1"/>
</dbReference>
<keyword evidence="5" id="KW-0378">Hydrolase</keyword>
<evidence type="ECO:0000256" key="7">
    <source>
        <dbReference type="ARBA" id="ARBA00023277"/>
    </source>
</evidence>
<evidence type="ECO:0000256" key="2">
    <source>
        <dbReference type="ARBA" id="ARBA00008989"/>
    </source>
</evidence>
<comment type="pathway">
    <text evidence="8">Carbohydrate biosynthesis.</text>
</comment>
<accession>A0A0K1W2Q1</accession>
<dbReference type="SUPFAM" id="SSF56655">
    <property type="entry name" value="Carbohydrate phosphatase"/>
    <property type="match status" value="1"/>
</dbReference>
<dbReference type="Gene3D" id="3.30.540.10">
    <property type="entry name" value="Fructose-1,6-Bisphosphatase, subunit A, domain 1"/>
    <property type="match status" value="1"/>
</dbReference>
<dbReference type="GO" id="GO:0030388">
    <property type="term" value="P:fructose 1,6-bisphosphate metabolic process"/>
    <property type="evidence" value="ECO:0007669"/>
    <property type="project" value="TreeGrafter"/>
</dbReference>
<evidence type="ECO:0000256" key="6">
    <source>
        <dbReference type="ARBA" id="ARBA00023211"/>
    </source>
</evidence>
<evidence type="ECO:0000256" key="3">
    <source>
        <dbReference type="ARBA" id="ARBA00013093"/>
    </source>
</evidence>